<keyword evidence="12" id="KW-1185">Reference proteome</keyword>
<keyword evidence="4 9" id="KW-0853">WD repeat</keyword>
<dbReference type="Gramene" id="ERM94344">
    <property type="protein sequence ID" value="ERM94344"/>
    <property type="gene ID" value="AMTR_s00010p00244300"/>
</dbReference>
<sequence length="561" mass="62606">MSFISQNVSSKNRPDKRNAEESGSNVEKENGSLTVRDGEEKENVYETDMGSLKNAKRRKTEERSLREKNEAKRLEEFLFGSLYAPLEFGNEEKEEITDTKEEAGAFLIMDKSREAYDLVPKDILEAQPIKGERKPAWTDESEANTEIDLAKVSRLRKLRREAHEIVISGADYVSRLRSQHTKLNPGTEWAQLGRMKLSHGEDSDDEDDEGFEVAQGYSEEDNDILRTSEDLVVKDGTKLLPGILEFSRLSNANAEDPSNAPIHSVEFHRNAQLLLTAGLDRRVRFFQIDGKRNPKIQSIFIEDCPIRKAGFLPDGSQAIISGRRKFFYSLDIVNAKLDKIGPLIGREERSLENFEISPDSSTIAFLGREGYILLVSSKTKQLIGTLKMNGTSHALAFADDGRQLLSTGGDGHIYHWDLRMRRCFHKGVDEGCVNGTAISASPNSKLFAAGSDSGIVNVYDREDFLGGKRKPLKAITNLTTRADVLKFNCDSRVLAICSKMKKNGLKLVHVPSLSVFSNWPAPNSTLHFPSCLDFSPGGGFMAVGNSGGKVFLYKLHHYQHA</sequence>
<dbReference type="PROSITE" id="PS50082">
    <property type="entry name" value="WD_REPEATS_2"/>
    <property type="match status" value="1"/>
</dbReference>
<dbReference type="InterPro" id="IPR036322">
    <property type="entry name" value="WD40_repeat_dom_sf"/>
</dbReference>
<dbReference type="SMART" id="SM00320">
    <property type="entry name" value="WD40"/>
    <property type="match status" value="4"/>
</dbReference>
<dbReference type="GO" id="GO:0006364">
    <property type="term" value="P:rRNA processing"/>
    <property type="evidence" value="ECO:0007669"/>
    <property type="project" value="UniProtKB-KW"/>
</dbReference>
<dbReference type="KEGG" id="atr:18422372"/>
<keyword evidence="6" id="KW-0539">Nucleus</keyword>
<evidence type="ECO:0000256" key="9">
    <source>
        <dbReference type="PROSITE-ProRule" id="PRU00221"/>
    </source>
</evidence>
<dbReference type="FunFam" id="2.130.10.10:FF:000121">
    <property type="entry name" value="U3 small nucleolar RNA-associated protein 18 homolog"/>
    <property type="match status" value="1"/>
</dbReference>
<comment type="subcellular location">
    <subcellularLocation>
        <location evidence="1">Nucleus</location>
        <location evidence="1">Nucleolus</location>
    </subcellularLocation>
</comment>
<dbReference type="EMBL" id="KI397513">
    <property type="protein sequence ID" value="ERM94344.1"/>
    <property type="molecule type" value="Genomic_DNA"/>
</dbReference>
<keyword evidence="3" id="KW-0597">Phosphoprotein</keyword>
<evidence type="ECO:0000313" key="12">
    <source>
        <dbReference type="Proteomes" id="UP000017836"/>
    </source>
</evidence>
<feature type="compositionally biased region" description="Basic and acidic residues" evidence="10">
    <location>
        <begin position="12"/>
        <end position="44"/>
    </location>
</feature>
<evidence type="ECO:0000256" key="5">
    <source>
        <dbReference type="ARBA" id="ARBA00022737"/>
    </source>
</evidence>
<dbReference type="Pfam" id="PF00400">
    <property type="entry name" value="WD40"/>
    <property type="match status" value="3"/>
</dbReference>
<feature type="region of interest" description="Disordered" evidence="10">
    <location>
        <begin position="1"/>
        <end position="66"/>
    </location>
</feature>
<dbReference type="GO" id="GO:0034388">
    <property type="term" value="C:Pwp2p-containing subcomplex of 90S preribosome"/>
    <property type="evidence" value="ECO:0000318"/>
    <property type="project" value="GO_Central"/>
</dbReference>
<name>W1NGL8_AMBTC</name>
<evidence type="ECO:0000256" key="3">
    <source>
        <dbReference type="ARBA" id="ARBA00022553"/>
    </source>
</evidence>
<dbReference type="InterPro" id="IPR001680">
    <property type="entry name" value="WD40_rpt"/>
</dbReference>
<evidence type="ECO:0000256" key="2">
    <source>
        <dbReference type="ARBA" id="ARBA00022552"/>
    </source>
</evidence>
<feature type="compositionally biased region" description="Polar residues" evidence="10">
    <location>
        <begin position="1"/>
        <end position="11"/>
    </location>
</feature>
<evidence type="ECO:0000256" key="1">
    <source>
        <dbReference type="ARBA" id="ARBA00004604"/>
    </source>
</evidence>
<protein>
    <recommendedName>
        <fullName evidence="8">U3 small nucleolar RNA-associated protein 18 homolog</fullName>
    </recommendedName>
</protein>
<comment type="similarity">
    <text evidence="7">Belongs to the WD repeat UTP18 family.</text>
</comment>
<dbReference type="PANTHER" id="PTHR18359:SF0">
    <property type="entry name" value="U3 SMALL NUCLEOLAR RNA-ASSOCIATED PROTEIN 18 HOMOLOG"/>
    <property type="match status" value="1"/>
</dbReference>
<dbReference type="eggNOG" id="KOG2055">
    <property type="taxonomic scope" value="Eukaryota"/>
</dbReference>
<keyword evidence="2" id="KW-0698">rRNA processing</keyword>
<evidence type="ECO:0000256" key="7">
    <source>
        <dbReference type="ARBA" id="ARBA00025767"/>
    </source>
</evidence>
<dbReference type="Gene3D" id="2.130.10.10">
    <property type="entry name" value="YVTN repeat-like/Quinoprotein amine dehydrogenase"/>
    <property type="match status" value="1"/>
</dbReference>
<dbReference type="InterPro" id="IPR045161">
    <property type="entry name" value="Utp18"/>
</dbReference>
<dbReference type="OMA" id="DLNRATY"/>
<evidence type="ECO:0000313" key="11">
    <source>
        <dbReference type="EMBL" id="ERM94344.1"/>
    </source>
</evidence>
<dbReference type="PANTHER" id="PTHR18359">
    <property type="entry name" value="WD-REPEAT PROTEIN-RELATED"/>
    <property type="match status" value="1"/>
</dbReference>
<dbReference type="InterPro" id="IPR015943">
    <property type="entry name" value="WD40/YVTN_repeat-like_dom_sf"/>
</dbReference>
<accession>W1NGL8</accession>
<evidence type="ECO:0000256" key="10">
    <source>
        <dbReference type="SAM" id="MobiDB-lite"/>
    </source>
</evidence>
<evidence type="ECO:0000256" key="4">
    <source>
        <dbReference type="ARBA" id="ARBA00022574"/>
    </source>
</evidence>
<dbReference type="OrthoDB" id="1935146at2759"/>
<dbReference type="STRING" id="13333.W1NGL8"/>
<gene>
    <name evidence="11" type="ORF">AMTR_s00010p00244300</name>
</gene>
<keyword evidence="5" id="KW-0677">Repeat</keyword>
<feature type="repeat" description="WD" evidence="9">
    <location>
        <begin position="394"/>
        <end position="426"/>
    </location>
</feature>
<reference evidence="12" key="1">
    <citation type="journal article" date="2013" name="Science">
        <title>The Amborella genome and the evolution of flowering plants.</title>
        <authorList>
            <consortium name="Amborella Genome Project"/>
        </authorList>
    </citation>
    <scope>NUCLEOTIDE SEQUENCE [LARGE SCALE GENOMIC DNA]</scope>
</reference>
<dbReference type="HOGENOM" id="CLU_011055_3_0_1"/>
<dbReference type="AlphaFoldDB" id="W1NGL8"/>
<dbReference type="GO" id="GO:0032040">
    <property type="term" value="C:small-subunit processome"/>
    <property type="evidence" value="ECO:0000318"/>
    <property type="project" value="GO_Central"/>
</dbReference>
<evidence type="ECO:0000256" key="8">
    <source>
        <dbReference type="ARBA" id="ARBA00074442"/>
    </source>
</evidence>
<dbReference type="Proteomes" id="UP000017836">
    <property type="component" value="Unassembled WGS sequence"/>
</dbReference>
<dbReference type="SUPFAM" id="SSF50978">
    <property type="entry name" value="WD40 repeat-like"/>
    <property type="match status" value="1"/>
</dbReference>
<proteinExistence type="inferred from homology"/>
<organism evidence="11 12">
    <name type="scientific">Amborella trichopoda</name>
    <dbReference type="NCBI Taxonomy" id="13333"/>
    <lineage>
        <taxon>Eukaryota</taxon>
        <taxon>Viridiplantae</taxon>
        <taxon>Streptophyta</taxon>
        <taxon>Embryophyta</taxon>
        <taxon>Tracheophyta</taxon>
        <taxon>Spermatophyta</taxon>
        <taxon>Magnoliopsida</taxon>
        <taxon>Amborellales</taxon>
        <taxon>Amborellaceae</taxon>
        <taxon>Amborella</taxon>
    </lineage>
</organism>
<evidence type="ECO:0000256" key="6">
    <source>
        <dbReference type="ARBA" id="ARBA00023242"/>
    </source>
</evidence>